<feature type="domain" description="Gcp-like" evidence="1">
    <location>
        <begin position="38"/>
        <end position="101"/>
    </location>
</feature>
<dbReference type="InterPro" id="IPR022496">
    <property type="entry name" value="T6A_TsaB"/>
</dbReference>
<dbReference type="Pfam" id="PF00814">
    <property type="entry name" value="TsaD"/>
    <property type="match status" value="1"/>
</dbReference>
<gene>
    <name evidence="2" type="primary">tsaB</name>
    <name evidence="2" type="ORF">ASD8599_01004</name>
</gene>
<proteinExistence type="predicted"/>
<sequence>MTGPVILGFDTSSAHCAAALICGDEMLEMVQEPMTKGQAERLIPFLQDVLSRHSLGFPDLAALGVGVGPGNFTGIRIGVSAARGLALGLGLPAYGVNGFEQRQMLFPDGTLVAVPAPRDAVYVQAEDGPALALRKDIEAVGKSLPDDPSPDALAGAIARLAALRYPNPTAAPAPFYVRAPDAAPPKDAPPVILP</sequence>
<evidence type="ECO:0000259" key="1">
    <source>
        <dbReference type="Pfam" id="PF00814"/>
    </source>
</evidence>
<keyword evidence="3" id="KW-1185">Reference proteome</keyword>
<reference evidence="2 3" key="1">
    <citation type="submission" date="2018-03" db="EMBL/GenBank/DDBJ databases">
        <authorList>
            <person name="Keele B.F."/>
        </authorList>
    </citation>
    <scope>NUCLEOTIDE SEQUENCE [LARGE SCALE GENOMIC DNA]</scope>
    <source>
        <strain evidence="2 3">CECT 8599</strain>
    </source>
</reference>
<accession>A0A2R8BB71</accession>
<protein>
    <submittedName>
        <fullName evidence="2">tRNA threonylcarbamoyladenosine biosynthesis protein TsaB</fullName>
    </submittedName>
</protein>
<dbReference type="GO" id="GO:0002949">
    <property type="term" value="P:tRNA threonylcarbamoyladenosine modification"/>
    <property type="evidence" value="ECO:0007669"/>
    <property type="project" value="InterPro"/>
</dbReference>
<dbReference type="InterPro" id="IPR043129">
    <property type="entry name" value="ATPase_NBD"/>
</dbReference>
<dbReference type="EMBL" id="OMOR01000001">
    <property type="protein sequence ID" value="SPH20267.1"/>
    <property type="molecule type" value="Genomic_DNA"/>
</dbReference>
<evidence type="ECO:0000313" key="2">
    <source>
        <dbReference type="EMBL" id="SPH20267.1"/>
    </source>
</evidence>
<dbReference type="SUPFAM" id="SSF53067">
    <property type="entry name" value="Actin-like ATPase domain"/>
    <property type="match status" value="1"/>
</dbReference>
<dbReference type="InterPro" id="IPR000905">
    <property type="entry name" value="Gcp-like_dom"/>
</dbReference>
<dbReference type="Proteomes" id="UP000244880">
    <property type="component" value="Unassembled WGS sequence"/>
</dbReference>
<organism evidence="2 3">
    <name type="scientific">Ascidiaceihabitans donghaensis</name>
    <dbReference type="NCBI Taxonomy" id="1510460"/>
    <lineage>
        <taxon>Bacteria</taxon>
        <taxon>Pseudomonadati</taxon>
        <taxon>Pseudomonadota</taxon>
        <taxon>Alphaproteobacteria</taxon>
        <taxon>Rhodobacterales</taxon>
        <taxon>Paracoccaceae</taxon>
        <taxon>Ascidiaceihabitans</taxon>
    </lineage>
</organism>
<name>A0A2R8BB71_9RHOB</name>
<evidence type="ECO:0000313" key="3">
    <source>
        <dbReference type="Proteomes" id="UP000244880"/>
    </source>
</evidence>
<dbReference type="AlphaFoldDB" id="A0A2R8BB71"/>
<dbReference type="Gene3D" id="3.30.420.40">
    <property type="match status" value="1"/>
</dbReference>
<dbReference type="RefSeq" id="WP_306418863.1">
    <property type="nucleotide sequence ID" value="NZ_OMOR01000001.1"/>
</dbReference>
<dbReference type="NCBIfam" id="TIGR03725">
    <property type="entry name" value="T6A_YeaZ"/>
    <property type="match status" value="1"/>
</dbReference>